<evidence type="ECO:0000256" key="8">
    <source>
        <dbReference type="ARBA" id="ARBA00023133"/>
    </source>
</evidence>
<dbReference type="GO" id="GO:0120547">
    <property type="term" value="F:heme A synthase activity"/>
    <property type="evidence" value="ECO:0007669"/>
    <property type="project" value="UniProtKB-EC"/>
</dbReference>
<dbReference type="GO" id="GO:0006784">
    <property type="term" value="P:heme A biosynthetic process"/>
    <property type="evidence" value="ECO:0007669"/>
    <property type="project" value="UniProtKB-UniRule"/>
</dbReference>
<evidence type="ECO:0000256" key="7">
    <source>
        <dbReference type="ARBA" id="ARBA00023004"/>
    </source>
</evidence>
<dbReference type="EC" id="1.17.99.9" evidence="12"/>
<feature type="transmembrane region" description="Helical" evidence="12">
    <location>
        <begin position="102"/>
        <end position="120"/>
    </location>
</feature>
<proteinExistence type="inferred from homology"/>
<dbReference type="GO" id="GO:0016653">
    <property type="term" value="F:oxidoreductase activity, acting on NAD(P)H, heme protein as acceptor"/>
    <property type="evidence" value="ECO:0007669"/>
    <property type="project" value="TreeGrafter"/>
</dbReference>
<comment type="function">
    <text evidence="12">Catalyzes the conversion of heme O to heme A by two successive hydroxylations of the methyl group at C8. The first hydroxylation forms heme I, the second hydroxylation results in an unstable dihydroxymethyl group, which spontaneously dehydrates, resulting in the formyl group of heme A.</text>
</comment>
<evidence type="ECO:0000313" key="14">
    <source>
        <dbReference type="Proteomes" id="UP000199206"/>
    </source>
</evidence>
<dbReference type="InterPro" id="IPR003780">
    <property type="entry name" value="COX15/CtaA_fam"/>
</dbReference>
<feature type="transmembrane region" description="Helical" evidence="12">
    <location>
        <begin position="293"/>
        <end position="314"/>
    </location>
</feature>
<dbReference type="STRING" id="1166340.SAMN05192583_0488"/>
<evidence type="ECO:0000256" key="12">
    <source>
        <dbReference type="HAMAP-Rule" id="MF_01665"/>
    </source>
</evidence>
<feature type="binding site" description="axial binding residue" evidence="12">
    <location>
        <position position="266"/>
    </location>
    <ligand>
        <name>heme</name>
        <dbReference type="ChEBI" id="CHEBI:30413"/>
    </ligand>
    <ligandPart>
        <name>Fe</name>
        <dbReference type="ChEBI" id="CHEBI:18248"/>
    </ligandPart>
</feature>
<comment type="similarity">
    <text evidence="12">Belongs to the COX15/CtaA family. Type 2 subfamily.</text>
</comment>
<dbReference type="GO" id="GO:0046872">
    <property type="term" value="F:metal ion binding"/>
    <property type="evidence" value="ECO:0007669"/>
    <property type="project" value="UniProtKB-KW"/>
</dbReference>
<feature type="transmembrane region" description="Helical" evidence="12">
    <location>
        <begin position="165"/>
        <end position="187"/>
    </location>
</feature>
<feature type="transmembrane region" description="Helical" evidence="12">
    <location>
        <begin position="199"/>
        <end position="220"/>
    </location>
</feature>
<comment type="pathway">
    <text evidence="10 12">Porphyrin-containing compound metabolism; heme A biosynthesis; heme A from heme O: step 1/1.</text>
</comment>
<keyword evidence="9 12" id="KW-0472">Membrane</keyword>
<name>A0A1H7Z147_9SPHN</name>
<gene>
    <name evidence="12" type="primary">ctaA</name>
    <name evidence="13" type="ORF">SAMN05192583_0488</name>
</gene>
<evidence type="ECO:0000313" key="13">
    <source>
        <dbReference type="EMBL" id="SEM51881.1"/>
    </source>
</evidence>
<evidence type="ECO:0000256" key="1">
    <source>
        <dbReference type="ARBA" id="ARBA00001970"/>
    </source>
</evidence>
<keyword evidence="7 12" id="KW-0408">Iron</keyword>
<feature type="transmembrane region" description="Helical" evidence="12">
    <location>
        <begin position="320"/>
        <end position="340"/>
    </location>
</feature>
<keyword evidence="6 12" id="KW-0560">Oxidoreductase</keyword>
<evidence type="ECO:0000256" key="5">
    <source>
        <dbReference type="ARBA" id="ARBA00022989"/>
    </source>
</evidence>
<keyword evidence="3 12" id="KW-0812">Transmembrane</keyword>
<sequence>MPRFGSASLSRARPAALATWLIVVVAMIVGIVVVGGITRLTNSGLSITEWKPITGIVPPLNDAQWQAEFANYRRIPEFREINSAMTLSGFKAIFFWEYVHRALARTIGLVFALPLLWFWVRGQIPRGYLPRLIALLALGALQGAVGWWMVKSGLAVRTDVSHLRLAAHLMTALVTLAGITWTALDLLALCRDGYARPALLRPVAIVALGLLAVQILWGAFTAGLDAGYAFSSWPLMGDALFPSGVPMLSPGWRNGIDNPVVVQFIHRWFAFVAAGGLVVLALCARRAGSNAGYVVKALVLVQIVLGIATLLTGVRIEIAVAHQANAALLLIAAVTAAHAVGRRRA</sequence>
<evidence type="ECO:0000256" key="6">
    <source>
        <dbReference type="ARBA" id="ARBA00023002"/>
    </source>
</evidence>
<keyword evidence="4 12" id="KW-0479">Metal-binding</keyword>
<comment type="subunit">
    <text evidence="12">Interacts with CtaB.</text>
</comment>
<organism evidence="13 14">
    <name type="scientific">Sphingomonas gellani</name>
    <dbReference type="NCBI Taxonomy" id="1166340"/>
    <lineage>
        <taxon>Bacteria</taxon>
        <taxon>Pseudomonadati</taxon>
        <taxon>Pseudomonadota</taxon>
        <taxon>Alphaproteobacteria</taxon>
        <taxon>Sphingomonadales</taxon>
        <taxon>Sphingomonadaceae</taxon>
        <taxon>Sphingomonas</taxon>
    </lineage>
</organism>
<dbReference type="InterPro" id="IPR023754">
    <property type="entry name" value="HemeA_Synthase_type2"/>
</dbReference>
<protein>
    <recommendedName>
        <fullName evidence="12">Heme A synthase</fullName>
        <shortName evidence="12">HAS</shortName>
        <ecNumber evidence="12">1.17.99.9</ecNumber>
    </recommendedName>
    <alternativeName>
        <fullName evidence="12">Cytochrome aa3-controlling protein</fullName>
    </alternativeName>
</protein>
<dbReference type="AlphaFoldDB" id="A0A1H7Z147"/>
<evidence type="ECO:0000256" key="9">
    <source>
        <dbReference type="ARBA" id="ARBA00023136"/>
    </source>
</evidence>
<keyword evidence="5 12" id="KW-1133">Transmembrane helix</keyword>
<dbReference type="RefSeq" id="WP_170841801.1">
    <property type="nucleotide sequence ID" value="NZ_FOCF01000001.1"/>
</dbReference>
<keyword evidence="14" id="KW-1185">Reference proteome</keyword>
<evidence type="ECO:0000256" key="4">
    <source>
        <dbReference type="ARBA" id="ARBA00022723"/>
    </source>
</evidence>
<dbReference type="EMBL" id="FOCF01000001">
    <property type="protein sequence ID" value="SEM51881.1"/>
    <property type="molecule type" value="Genomic_DNA"/>
</dbReference>
<dbReference type="Proteomes" id="UP000199206">
    <property type="component" value="Unassembled WGS sequence"/>
</dbReference>
<evidence type="ECO:0000256" key="3">
    <source>
        <dbReference type="ARBA" id="ARBA00022692"/>
    </source>
</evidence>
<dbReference type="Pfam" id="PF02628">
    <property type="entry name" value="COX15-CtaA"/>
    <property type="match status" value="1"/>
</dbReference>
<feature type="transmembrane region" description="Helical" evidence="12">
    <location>
        <begin position="132"/>
        <end position="150"/>
    </location>
</feature>
<accession>A0A1H7Z147</accession>
<feature type="transmembrane region" description="Helical" evidence="12">
    <location>
        <begin position="265"/>
        <end position="284"/>
    </location>
</feature>
<dbReference type="PANTHER" id="PTHR23289">
    <property type="entry name" value="CYTOCHROME C OXIDASE ASSEMBLY PROTEIN COX15"/>
    <property type="match status" value="1"/>
</dbReference>
<comment type="catalytic activity">
    <reaction evidence="11">
        <text>Fe(II)-heme o + 2 A + H2O = Fe(II)-heme a + 2 AH2</text>
        <dbReference type="Rhea" id="RHEA:63388"/>
        <dbReference type="ChEBI" id="CHEBI:13193"/>
        <dbReference type="ChEBI" id="CHEBI:15377"/>
        <dbReference type="ChEBI" id="CHEBI:17499"/>
        <dbReference type="ChEBI" id="CHEBI:60530"/>
        <dbReference type="ChEBI" id="CHEBI:61715"/>
        <dbReference type="EC" id="1.17.99.9"/>
    </reaction>
    <physiologicalReaction direction="left-to-right" evidence="11">
        <dbReference type="Rhea" id="RHEA:63389"/>
    </physiologicalReaction>
</comment>
<evidence type="ECO:0000256" key="10">
    <source>
        <dbReference type="ARBA" id="ARBA00044501"/>
    </source>
</evidence>
<reference evidence="14" key="1">
    <citation type="submission" date="2016-10" db="EMBL/GenBank/DDBJ databases">
        <authorList>
            <person name="Varghese N."/>
            <person name="Submissions S."/>
        </authorList>
    </citation>
    <scope>NUCLEOTIDE SEQUENCE [LARGE SCALE GENOMIC DNA]</scope>
    <source>
        <strain evidence="14">S6-262</strain>
    </source>
</reference>
<feature type="transmembrane region" description="Helical" evidence="12">
    <location>
        <begin position="12"/>
        <end position="37"/>
    </location>
</feature>
<evidence type="ECO:0000256" key="11">
    <source>
        <dbReference type="ARBA" id="ARBA00048044"/>
    </source>
</evidence>
<feature type="binding site" description="axial binding residue" evidence="12">
    <location>
        <position position="322"/>
    </location>
    <ligand>
        <name>heme</name>
        <dbReference type="ChEBI" id="CHEBI:30413"/>
    </ligand>
    <ligandPart>
        <name>Fe</name>
        <dbReference type="ChEBI" id="CHEBI:18248"/>
    </ligandPart>
</feature>
<keyword evidence="8 12" id="KW-0350">Heme biosynthesis</keyword>
<dbReference type="GO" id="GO:0005886">
    <property type="term" value="C:plasma membrane"/>
    <property type="evidence" value="ECO:0007669"/>
    <property type="project" value="UniProtKB-SubCell"/>
</dbReference>
<comment type="cofactor">
    <cofactor evidence="1 12">
        <name>heme b</name>
        <dbReference type="ChEBI" id="CHEBI:60344"/>
    </cofactor>
</comment>
<comment type="subcellular location">
    <subcellularLocation>
        <location evidence="12">Cell membrane</location>
        <topology evidence="12">Multi-pass membrane protein</topology>
    </subcellularLocation>
    <subcellularLocation>
        <location evidence="2">Membrane</location>
        <topology evidence="2">Multi-pass membrane protein</topology>
    </subcellularLocation>
</comment>
<evidence type="ECO:0000256" key="2">
    <source>
        <dbReference type="ARBA" id="ARBA00004141"/>
    </source>
</evidence>
<dbReference type="HAMAP" id="MF_01665">
    <property type="entry name" value="HemeA_synth_type2"/>
    <property type="match status" value="1"/>
</dbReference>
<keyword evidence="12" id="KW-1003">Cell membrane</keyword>
<dbReference type="UniPathway" id="UPA00269">
    <property type="reaction ID" value="UER00713"/>
</dbReference>
<dbReference type="PANTHER" id="PTHR23289:SF2">
    <property type="entry name" value="CYTOCHROME C OXIDASE ASSEMBLY PROTEIN COX15 HOMOLOG"/>
    <property type="match status" value="1"/>
</dbReference>